<accession>A0A8S4FZN1</accession>
<dbReference type="AlphaFoldDB" id="A0A8S4FZN1"/>
<dbReference type="Proteomes" id="UP000653454">
    <property type="component" value="Unassembled WGS sequence"/>
</dbReference>
<name>A0A8S4FZN1_PLUXY</name>
<protein>
    <submittedName>
        <fullName evidence="1">(diamondback moth) hypothetical protein</fullName>
    </submittedName>
</protein>
<sequence length="71" mass="7658">MGQCVSRGHPGSYAFSRHYDSASLGSLSSGPHRHTWGGIGLLLEGGLLHNSQNHLPLPVVPFDSQQDHDQL</sequence>
<reference evidence="1" key="1">
    <citation type="submission" date="2020-11" db="EMBL/GenBank/DDBJ databases">
        <authorList>
            <person name="Whiteford S."/>
        </authorList>
    </citation>
    <scope>NUCLEOTIDE SEQUENCE</scope>
</reference>
<dbReference type="EMBL" id="CAJHNJ030000047">
    <property type="protein sequence ID" value="CAG9132072.1"/>
    <property type="molecule type" value="Genomic_DNA"/>
</dbReference>
<gene>
    <name evidence="1" type="ORF">PLXY2_LOCUS10579</name>
</gene>
<evidence type="ECO:0000313" key="2">
    <source>
        <dbReference type="Proteomes" id="UP000653454"/>
    </source>
</evidence>
<keyword evidence="2" id="KW-1185">Reference proteome</keyword>
<proteinExistence type="predicted"/>
<comment type="caution">
    <text evidence="1">The sequence shown here is derived from an EMBL/GenBank/DDBJ whole genome shotgun (WGS) entry which is preliminary data.</text>
</comment>
<evidence type="ECO:0000313" key="1">
    <source>
        <dbReference type="EMBL" id="CAG9132072.1"/>
    </source>
</evidence>
<organism evidence="1 2">
    <name type="scientific">Plutella xylostella</name>
    <name type="common">Diamondback moth</name>
    <name type="synonym">Plutella maculipennis</name>
    <dbReference type="NCBI Taxonomy" id="51655"/>
    <lineage>
        <taxon>Eukaryota</taxon>
        <taxon>Metazoa</taxon>
        <taxon>Ecdysozoa</taxon>
        <taxon>Arthropoda</taxon>
        <taxon>Hexapoda</taxon>
        <taxon>Insecta</taxon>
        <taxon>Pterygota</taxon>
        <taxon>Neoptera</taxon>
        <taxon>Endopterygota</taxon>
        <taxon>Lepidoptera</taxon>
        <taxon>Glossata</taxon>
        <taxon>Ditrysia</taxon>
        <taxon>Yponomeutoidea</taxon>
        <taxon>Plutellidae</taxon>
        <taxon>Plutella</taxon>
    </lineage>
</organism>